<evidence type="ECO:0000256" key="2">
    <source>
        <dbReference type="SAM" id="Phobius"/>
    </source>
</evidence>
<proteinExistence type="predicted"/>
<feature type="region of interest" description="Disordered" evidence="1">
    <location>
        <begin position="1"/>
        <end position="26"/>
    </location>
</feature>
<dbReference type="OMA" id="VARYHTF"/>
<dbReference type="Proteomes" id="UP000217790">
    <property type="component" value="Unassembled WGS sequence"/>
</dbReference>
<dbReference type="AlphaFoldDB" id="A0A2H3CC54"/>
<name>A0A2H3CC54_ARMGA</name>
<protein>
    <submittedName>
        <fullName evidence="3">Uncharacterized protein</fullName>
    </submittedName>
</protein>
<evidence type="ECO:0000313" key="4">
    <source>
        <dbReference type="Proteomes" id="UP000217790"/>
    </source>
</evidence>
<feature type="compositionally biased region" description="Polar residues" evidence="1">
    <location>
        <begin position="8"/>
        <end position="20"/>
    </location>
</feature>
<sequence>MTLVSAKSGDSSLPQHTQNDPAFLPAVSTPPRWPGFYQEPIENDIIDGTDWIDFLWAVLVHRTDFYRSTGCFVSTSRRLGEHVARYHTFKFSFIWLSHIQTKTLYTIYDIIEYRGYLGNVCSGLINDVLQEIRDNGSDTMAFSDDLRRRCKTAGPELECKMSMLQAIVIRQHRDFNPKTFVKTITYLRYGAFVILFCIILPLLLCLVASESSSATTTCLGYIGMISVYAITAVSEIHPPACEVAQEVDSLNANTFQLIWAVRNVAGLLTLIAESEGSPMSDMHHAELFLVAFRASFLGGRQELLDLRSWLQELPSWTDENFGAHHWNDDNDTSPRDNSLHYIPYQAPSTRTRSIFPRVPRFSSVTVTRIYQKIFGRYSRSNLLPTTSSRQVKYQMVAATNTQASDTAHVPESTASGIGLSLAISRYSRSAVEDYV</sequence>
<evidence type="ECO:0000313" key="3">
    <source>
        <dbReference type="EMBL" id="PBK80649.1"/>
    </source>
</evidence>
<gene>
    <name evidence="3" type="ORF">ARMGADRAFT_1092058</name>
</gene>
<keyword evidence="4" id="KW-1185">Reference proteome</keyword>
<dbReference type="OrthoDB" id="3040901at2759"/>
<dbReference type="EMBL" id="KZ293742">
    <property type="protein sequence ID" value="PBK80649.1"/>
    <property type="molecule type" value="Genomic_DNA"/>
</dbReference>
<keyword evidence="2" id="KW-0472">Membrane</keyword>
<keyword evidence="2" id="KW-0812">Transmembrane</keyword>
<accession>A0A2H3CC54</accession>
<evidence type="ECO:0000256" key="1">
    <source>
        <dbReference type="SAM" id="MobiDB-lite"/>
    </source>
</evidence>
<keyword evidence="2" id="KW-1133">Transmembrane helix</keyword>
<dbReference type="InParanoid" id="A0A2H3CC54"/>
<organism evidence="3 4">
    <name type="scientific">Armillaria gallica</name>
    <name type="common">Bulbous honey fungus</name>
    <name type="synonym">Armillaria bulbosa</name>
    <dbReference type="NCBI Taxonomy" id="47427"/>
    <lineage>
        <taxon>Eukaryota</taxon>
        <taxon>Fungi</taxon>
        <taxon>Dikarya</taxon>
        <taxon>Basidiomycota</taxon>
        <taxon>Agaricomycotina</taxon>
        <taxon>Agaricomycetes</taxon>
        <taxon>Agaricomycetidae</taxon>
        <taxon>Agaricales</taxon>
        <taxon>Marasmiineae</taxon>
        <taxon>Physalacriaceae</taxon>
        <taxon>Armillaria</taxon>
    </lineage>
</organism>
<reference evidence="4" key="1">
    <citation type="journal article" date="2017" name="Nat. Ecol. Evol.">
        <title>Genome expansion and lineage-specific genetic innovations in the forest pathogenic fungi Armillaria.</title>
        <authorList>
            <person name="Sipos G."/>
            <person name="Prasanna A.N."/>
            <person name="Walter M.C."/>
            <person name="O'Connor E."/>
            <person name="Balint B."/>
            <person name="Krizsan K."/>
            <person name="Kiss B."/>
            <person name="Hess J."/>
            <person name="Varga T."/>
            <person name="Slot J."/>
            <person name="Riley R."/>
            <person name="Boka B."/>
            <person name="Rigling D."/>
            <person name="Barry K."/>
            <person name="Lee J."/>
            <person name="Mihaltcheva S."/>
            <person name="LaButti K."/>
            <person name="Lipzen A."/>
            <person name="Waldron R."/>
            <person name="Moloney N.M."/>
            <person name="Sperisen C."/>
            <person name="Kredics L."/>
            <person name="Vagvoelgyi C."/>
            <person name="Patrignani A."/>
            <person name="Fitzpatrick D."/>
            <person name="Nagy I."/>
            <person name="Doyle S."/>
            <person name="Anderson J.B."/>
            <person name="Grigoriev I.V."/>
            <person name="Gueldener U."/>
            <person name="Muensterkoetter M."/>
            <person name="Nagy L.G."/>
        </authorList>
    </citation>
    <scope>NUCLEOTIDE SEQUENCE [LARGE SCALE GENOMIC DNA]</scope>
    <source>
        <strain evidence="4">Ar21-2</strain>
    </source>
</reference>
<feature type="transmembrane region" description="Helical" evidence="2">
    <location>
        <begin position="186"/>
        <end position="209"/>
    </location>
</feature>